<gene>
    <name evidence="1" type="ORF">K1718_24780</name>
</gene>
<reference evidence="1 2" key="1">
    <citation type="submission" date="2023-03" db="EMBL/GenBank/DDBJ databases">
        <title>Roseibium porphyridii sp. nov. and Roseibium rhodosorbium sp. nov. isolated from marine algae, Porphyridium cruentum and Rhodosorus marinus, respectively.</title>
        <authorList>
            <person name="Lee M.W."/>
            <person name="Choi B.J."/>
            <person name="Lee J.K."/>
            <person name="Choi D.G."/>
            <person name="Baek J.H."/>
            <person name="Bayburt H."/>
            <person name="Kim J.M."/>
            <person name="Han D.M."/>
            <person name="Kim K.H."/>
            <person name="Jeon C.O."/>
        </authorList>
    </citation>
    <scope>NUCLEOTIDE SEQUENCE [LARGE SCALE GENOMIC DNA]</scope>
    <source>
        <strain evidence="1 2">KMA01</strain>
    </source>
</reference>
<sequence>MRPVSVSFPAAAAGKCFAIAIAGTALLLPTILDAEAQSRRPLSTSMTCSQAQSMINQRGAVVMSTGQYTFDRYVSNRNFCERGEFLVRANIPTKDKRRCTVQRCDSASPFEFNR</sequence>
<proteinExistence type="predicted"/>
<keyword evidence="2" id="KW-1185">Reference proteome</keyword>
<dbReference type="Proteomes" id="UP001209803">
    <property type="component" value="Chromosome"/>
</dbReference>
<evidence type="ECO:0008006" key="3">
    <source>
        <dbReference type="Google" id="ProtNLM"/>
    </source>
</evidence>
<name>A0ABY8F1I1_9HYPH</name>
<evidence type="ECO:0000313" key="1">
    <source>
        <dbReference type="EMBL" id="WFE89333.1"/>
    </source>
</evidence>
<protein>
    <recommendedName>
        <fullName evidence="3">Secreted protein</fullName>
    </recommendedName>
</protein>
<accession>A0ABY8F1I1</accession>
<dbReference type="RefSeq" id="WP_152503618.1">
    <property type="nucleotide sequence ID" value="NZ_CP120863.1"/>
</dbReference>
<dbReference type="EMBL" id="CP120863">
    <property type="protein sequence ID" value="WFE89333.1"/>
    <property type="molecule type" value="Genomic_DNA"/>
</dbReference>
<organism evidence="1 2">
    <name type="scientific">Roseibium porphyridii</name>
    <dbReference type="NCBI Taxonomy" id="2866279"/>
    <lineage>
        <taxon>Bacteria</taxon>
        <taxon>Pseudomonadati</taxon>
        <taxon>Pseudomonadota</taxon>
        <taxon>Alphaproteobacteria</taxon>
        <taxon>Hyphomicrobiales</taxon>
        <taxon>Stappiaceae</taxon>
        <taxon>Roseibium</taxon>
    </lineage>
</organism>
<evidence type="ECO:0000313" key="2">
    <source>
        <dbReference type="Proteomes" id="UP001209803"/>
    </source>
</evidence>